<comment type="subcellular location">
    <subcellularLocation>
        <location evidence="1">Cell membrane</location>
        <topology evidence="1">Multi-pass membrane protein</topology>
    </subcellularLocation>
</comment>
<reference evidence="7 8" key="1">
    <citation type="submission" date="2019-08" db="EMBL/GenBank/DDBJ databases">
        <title>Arthrobacter sp. nov., isolated from plateau pika and Tibetan wild ass.</title>
        <authorList>
            <person name="Ge Y."/>
        </authorList>
    </citation>
    <scope>NUCLEOTIDE SEQUENCE [LARGE SCALE GENOMIC DNA]</scope>
    <source>
        <strain evidence="7 8">785</strain>
    </source>
</reference>
<protein>
    <submittedName>
        <fullName evidence="7">Cytochrome c oxidase assembly protein</fullName>
    </submittedName>
</protein>
<evidence type="ECO:0000313" key="7">
    <source>
        <dbReference type="EMBL" id="KAD3514945.1"/>
    </source>
</evidence>
<feature type="transmembrane region" description="Helical" evidence="6">
    <location>
        <begin position="78"/>
        <end position="96"/>
    </location>
</feature>
<dbReference type="Proteomes" id="UP000326852">
    <property type="component" value="Unassembled WGS sequence"/>
</dbReference>
<evidence type="ECO:0000256" key="1">
    <source>
        <dbReference type="ARBA" id="ARBA00004651"/>
    </source>
</evidence>
<dbReference type="EMBL" id="VTFX01000005">
    <property type="protein sequence ID" value="KAD3514945.1"/>
    <property type="molecule type" value="Genomic_DNA"/>
</dbReference>
<evidence type="ECO:0000256" key="2">
    <source>
        <dbReference type="ARBA" id="ARBA00022475"/>
    </source>
</evidence>
<feature type="transmembrane region" description="Helical" evidence="6">
    <location>
        <begin position="190"/>
        <end position="211"/>
    </location>
</feature>
<accession>A0A5N6MHI3</accession>
<keyword evidence="2" id="KW-1003">Cell membrane</keyword>
<sequence>MRWTCSCMTPCGTPSPYCWSLPERGSRTAPGQPCRRNRRMHSHGGGGGAESLFFIPAVAALVAYWAGAMSPRSGRWPWYRTVFFTAGVAAVLVTVLNPLAQLAHRDFAVLSVTHLLAGMLSPLLLVLSRPFTLALRTLDVFPARRLSRLLRSRFVRFLSFPVTAAVLNTGGMILMFRTGLLTAMQESMPVHWLVTFHLLAAGYLFTASVIGRDPSPHRASYRLRAVVLVLSIAAHNILAKTIYADPPAGIPAAAAEQGALVMYYGGGVLELALIILLCRQWYASARPRGRAASVDRQQ</sequence>
<evidence type="ECO:0000256" key="3">
    <source>
        <dbReference type="ARBA" id="ARBA00022692"/>
    </source>
</evidence>
<proteinExistence type="predicted"/>
<name>A0A5N6MHI3_9MICC</name>
<evidence type="ECO:0000256" key="4">
    <source>
        <dbReference type="ARBA" id="ARBA00022989"/>
    </source>
</evidence>
<organism evidence="7 8">
    <name type="scientific">Arthrobacter yangruifuii</name>
    <dbReference type="NCBI Taxonomy" id="2606616"/>
    <lineage>
        <taxon>Bacteria</taxon>
        <taxon>Bacillati</taxon>
        <taxon>Actinomycetota</taxon>
        <taxon>Actinomycetes</taxon>
        <taxon>Micrococcales</taxon>
        <taxon>Micrococcaceae</taxon>
        <taxon>Arthrobacter</taxon>
    </lineage>
</organism>
<keyword evidence="3 6" id="KW-0812">Transmembrane</keyword>
<feature type="transmembrane region" description="Helical" evidence="6">
    <location>
        <begin position="154"/>
        <end position="178"/>
    </location>
</feature>
<evidence type="ECO:0000256" key="5">
    <source>
        <dbReference type="ARBA" id="ARBA00023136"/>
    </source>
</evidence>
<dbReference type="GO" id="GO:0005886">
    <property type="term" value="C:plasma membrane"/>
    <property type="evidence" value="ECO:0007669"/>
    <property type="project" value="UniProtKB-SubCell"/>
</dbReference>
<keyword evidence="8" id="KW-1185">Reference proteome</keyword>
<gene>
    <name evidence="7" type="ORF">GD627_11565</name>
</gene>
<dbReference type="InterPro" id="IPR019108">
    <property type="entry name" value="Caa3_assmbl_CtaG-rel"/>
</dbReference>
<feature type="transmembrane region" description="Helical" evidence="6">
    <location>
        <begin position="223"/>
        <end position="243"/>
    </location>
</feature>
<keyword evidence="4 6" id="KW-1133">Transmembrane helix</keyword>
<dbReference type="Pfam" id="PF09678">
    <property type="entry name" value="Caa3_CtaG"/>
    <property type="match status" value="1"/>
</dbReference>
<evidence type="ECO:0000256" key="6">
    <source>
        <dbReference type="SAM" id="Phobius"/>
    </source>
</evidence>
<evidence type="ECO:0000313" key="8">
    <source>
        <dbReference type="Proteomes" id="UP000326852"/>
    </source>
</evidence>
<comment type="caution">
    <text evidence="7">The sequence shown here is derived from an EMBL/GenBank/DDBJ whole genome shotgun (WGS) entry which is preliminary data.</text>
</comment>
<feature type="transmembrane region" description="Helical" evidence="6">
    <location>
        <begin position="47"/>
        <end position="66"/>
    </location>
</feature>
<feature type="transmembrane region" description="Helical" evidence="6">
    <location>
        <begin position="263"/>
        <end position="282"/>
    </location>
</feature>
<dbReference type="AlphaFoldDB" id="A0A5N6MHI3"/>
<keyword evidence="5 6" id="KW-0472">Membrane</keyword>